<protein>
    <submittedName>
        <fullName evidence="1">Uncharacterized protein</fullName>
    </submittedName>
</protein>
<gene>
    <name evidence="1" type="ORF">TIFTF001_031980</name>
</gene>
<evidence type="ECO:0000313" key="2">
    <source>
        <dbReference type="Proteomes" id="UP001187192"/>
    </source>
</evidence>
<comment type="caution">
    <text evidence="1">The sequence shown here is derived from an EMBL/GenBank/DDBJ whole genome shotgun (WGS) entry which is preliminary data.</text>
</comment>
<sequence>MSLCICQVNHPFSVKERTYKVLHNIAIEISSTMRCKFCPIDSHQRLATPLSWITVSLAHASRVMPHELHKDFIDIANLPDEFLRISAPVWLSEMQSLF</sequence>
<dbReference type="Proteomes" id="UP001187192">
    <property type="component" value="Unassembled WGS sequence"/>
</dbReference>
<organism evidence="1 2">
    <name type="scientific">Ficus carica</name>
    <name type="common">Common fig</name>
    <dbReference type="NCBI Taxonomy" id="3494"/>
    <lineage>
        <taxon>Eukaryota</taxon>
        <taxon>Viridiplantae</taxon>
        <taxon>Streptophyta</taxon>
        <taxon>Embryophyta</taxon>
        <taxon>Tracheophyta</taxon>
        <taxon>Spermatophyta</taxon>
        <taxon>Magnoliopsida</taxon>
        <taxon>eudicotyledons</taxon>
        <taxon>Gunneridae</taxon>
        <taxon>Pentapetalae</taxon>
        <taxon>rosids</taxon>
        <taxon>fabids</taxon>
        <taxon>Rosales</taxon>
        <taxon>Moraceae</taxon>
        <taxon>Ficeae</taxon>
        <taxon>Ficus</taxon>
    </lineage>
</organism>
<keyword evidence="2" id="KW-1185">Reference proteome</keyword>
<accession>A0AA88J5X4</accession>
<reference evidence="1" key="1">
    <citation type="submission" date="2023-07" db="EMBL/GenBank/DDBJ databases">
        <title>draft genome sequence of fig (Ficus carica).</title>
        <authorList>
            <person name="Takahashi T."/>
            <person name="Nishimura K."/>
        </authorList>
    </citation>
    <scope>NUCLEOTIDE SEQUENCE</scope>
</reference>
<dbReference type="AlphaFoldDB" id="A0AA88J5X4"/>
<name>A0AA88J5X4_FICCA</name>
<evidence type="ECO:0000313" key="1">
    <source>
        <dbReference type="EMBL" id="GMN62900.1"/>
    </source>
</evidence>
<proteinExistence type="predicted"/>
<dbReference type="EMBL" id="BTGU01000137">
    <property type="protein sequence ID" value="GMN62900.1"/>
    <property type="molecule type" value="Genomic_DNA"/>
</dbReference>